<gene>
    <name evidence="2" type="ORF">J2739_002202</name>
</gene>
<dbReference type="InterPro" id="IPR018688">
    <property type="entry name" value="PpoB2-like"/>
</dbReference>
<reference evidence="2 3" key="1">
    <citation type="submission" date="2023-07" db="EMBL/GenBank/DDBJ databases">
        <title>Sorghum-associated microbial communities from plants grown in Nebraska, USA.</title>
        <authorList>
            <person name="Schachtman D."/>
        </authorList>
    </citation>
    <scope>NUCLEOTIDE SEQUENCE [LARGE SCALE GENOMIC DNA]</scope>
    <source>
        <strain evidence="2 3">DS1781</strain>
    </source>
</reference>
<sequence>MRAGSSLIEHTLRRERGLVIAGLALAVVVSWGYLLAGAGMRQDMGGMLMPMSSGPWTPGHVLAVLVMWIAMMAAMMLPSATPMVLLHAAIARQRPGGSTPAGTSSGAFVLGYLAVWVLFSMAATALQYALERLALLSPMMQTTSIFLAGAILVAAGVYQWTPLKRACLQHCRSPLAFVMAHWRDGASGAFAMGARHGAACLGCCWLLMLLLFIGGVMNLGWIAGIAALVAVEKLAPASHWVSRAAGVLLVAWGLATWLSAA</sequence>
<dbReference type="EMBL" id="JAVDRF010000004">
    <property type="protein sequence ID" value="MDR6536429.1"/>
    <property type="molecule type" value="Genomic_DNA"/>
</dbReference>
<keyword evidence="1" id="KW-0472">Membrane</keyword>
<dbReference type="Pfam" id="PF09948">
    <property type="entry name" value="PpoB2"/>
    <property type="match status" value="1"/>
</dbReference>
<keyword evidence="3" id="KW-1185">Reference proteome</keyword>
<accession>A0ABU1NDA8</accession>
<name>A0ABU1NDA8_9BURK</name>
<feature type="transmembrane region" description="Helical" evidence="1">
    <location>
        <begin position="142"/>
        <end position="160"/>
    </location>
</feature>
<feature type="transmembrane region" description="Helical" evidence="1">
    <location>
        <begin position="60"/>
        <end position="86"/>
    </location>
</feature>
<keyword evidence="1" id="KW-1133">Transmembrane helix</keyword>
<dbReference type="RefSeq" id="WP_309901431.1">
    <property type="nucleotide sequence ID" value="NZ_JAVDRF010000004.1"/>
</dbReference>
<comment type="caution">
    <text evidence="2">The sequence shown here is derived from an EMBL/GenBank/DDBJ whole genome shotgun (WGS) entry which is preliminary data.</text>
</comment>
<feature type="transmembrane region" description="Helical" evidence="1">
    <location>
        <begin position="20"/>
        <end position="40"/>
    </location>
</feature>
<dbReference type="Proteomes" id="UP001184230">
    <property type="component" value="Unassembled WGS sequence"/>
</dbReference>
<evidence type="ECO:0000313" key="3">
    <source>
        <dbReference type="Proteomes" id="UP001184230"/>
    </source>
</evidence>
<protein>
    <submittedName>
        <fullName evidence="2">Metal-binding membrane protein</fullName>
    </submittedName>
</protein>
<evidence type="ECO:0000313" key="2">
    <source>
        <dbReference type="EMBL" id="MDR6536429.1"/>
    </source>
</evidence>
<feature type="transmembrane region" description="Helical" evidence="1">
    <location>
        <begin position="107"/>
        <end position="130"/>
    </location>
</feature>
<feature type="transmembrane region" description="Helical" evidence="1">
    <location>
        <begin position="205"/>
        <end position="228"/>
    </location>
</feature>
<proteinExistence type="predicted"/>
<feature type="transmembrane region" description="Helical" evidence="1">
    <location>
        <begin position="240"/>
        <end position="260"/>
    </location>
</feature>
<keyword evidence="1" id="KW-0812">Transmembrane</keyword>
<organism evidence="2 3">
    <name type="scientific">Variovorax soli</name>
    <dbReference type="NCBI Taxonomy" id="376815"/>
    <lineage>
        <taxon>Bacteria</taxon>
        <taxon>Pseudomonadati</taxon>
        <taxon>Pseudomonadota</taxon>
        <taxon>Betaproteobacteria</taxon>
        <taxon>Burkholderiales</taxon>
        <taxon>Comamonadaceae</taxon>
        <taxon>Variovorax</taxon>
    </lineage>
</organism>
<evidence type="ECO:0000256" key="1">
    <source>
        <dbReference type="SAM" id="Phobius"/>
    </source>
</evidence>